<feature type="compositionally biased region" description="Basic and acidic residues" evidence="1">
    <location>
        <begin position="89"/>
        <end position="106"/>
    </location>
</feature>
<feature type="domain" description="Flagellar hook-length control protein-like C-terminal" evidence="2">
    <location>
        <begin position="278"/>
        <end position="360"/>
    </location>
</feature>
<dbReference type="AlphaFoldDB" id="A0A9X1YH06"/>
<proteinExistence type="predicted"/>
<protein>
    <submittedName>
        <fullName evidence="3">Flagellar hook-length control protein FliK</fullName>
    </submittedName>
</protein>
<feature type="compositionally biased region" description="Low complexity" evidence="1">
    <location>
        <begin position="26"/>
        <end position="38"/>
    </location>
</feature>
<feature type="region of interest" description="Disordered" evidence="1">
    <location>
        <begin position="351"/>
        <end position="388"/>
    </location>
</feature>
<name>A0A9X1YH06_9BURK</name>
<dbReference type="PANTHER" id="PTHR37533:SF2">
    <property type="entry name" value="FLAGELLAR HOOK-LENGTH CONTROL PROTEIN"/>
    <property type="match status" value="1"/>
</dbReference>
<reference evidence="3" key="1">
    <citation type="submission" date="2021-11" db="EMBL/GenBank/DDBJ databases">
        <title>BS-T2-15 a new species belonging to the Comamonadaceae family isolated from the soil of a French oak forest.</title>
        <authorList>
            <person name="Mieszkin S."/>
            <person name="Alain K."/>
        </authorList>
    </citation>
    <scope>NUCLEOTIDE SEQUENCE</scope>
    <source>
        <strain evidence="3">BS-T2-15</strain>
    </source>
</reference>
<sequence>MTLPTGNHPRVHSSTHASHASHAHAAHAASKAKASLAAEEGEGGGFAAQLLKAQPAAGKDLKAADAKPKAEAARKPTDDKDGQASADANDAKDGKDDKDAKAEARPALDPAALLAQQQQQPIAPPTTSLADKTAAADDHDDFATDPLGALRKAASAKAGKDDGKAALMAGLGAGKQPAGSAGAAATGVGAKGATTGEITAALAKADEAVKAATDARDALAAMLPQPDPMAVQAGAVGAPSNALMDANQGAQQASQTPPAQATLPMPPQAPAFAPALGHQIDVWMKGGVQHAEVQLSPQDLGPIRVKIEMQGDQTRVHMSADVQSTRDALQQAMPQLSQQLGQVGISLTGGGVSDQPTFQQSQAQAQANAGGFGGGRSGNGGSQEAGQGGLEEIAAASAARQMAQRRGLLDTYA</sequence>
<dbReference type="InterPro" id="IPR021136">
    <property type="entry name" value="Flagellar_hook_control-like_C"/>
</dbReference>
<comment type="caution">
    <text evidence="3">The sequence shown here is derived from an EMBL/GenBank/DDBJ whole genome shotgun (WGS) entry which is preliminary data.</text>
</comment>
<feature type="compositionally biased region" description="Low complexity" evidence="1">
    <location>
        <begin position="359"/>
        <end position="369"/>
    </location>
</feature>
<organism evidence="3 4">
    <name type="scientific">Scleromatobacter humisilvae</name>
    <dbReference type="NCBI Taxonomy" id="2897159"/>
    <lineage>
        <taxon>Bacteria</taxon>
        <taxon>Pseudomonadati</taxon>
        <taxon>Pseudomonadota</taxon>
        <taxon>Betaproteobacteria</taxon>
        <taxon>Burkholderiales</taxon>
        <taxon>Sphaerotilaceae</taxon>
        <taxon>Scleromatobacter</taxon>
    </lineage>
</organism>
<dbReference type="InterPro" id="IPR052563">
    <property type="entry name" value="FliK"/>
</dbReference>
<feature type="compositionally biased region" description="Gly residues" evidence="1">
    <location>
        <begin position="370"/>
        <end position="388"/>
    </location>
</feature>
<keyword evidence="3" id="KW-0969">Cilium</keyword>
<evidence type="ECO:0000259" key="2">
    <source>
        <dbReference type="Pfam" id="PF02120"/>
    </source>
</evidence>
<feature type="region of interest" description="Disordered" evidence="1">
    <location>
        <begin position="56"/>
        <end position="143"/>
    </location>
</feature>
<keyword evidence="4" id="KW-1185">Reference proteome</keyword>
<dbReference type="CDD" id="cd17470">
    <property type="entry name" value="T3SS_Flik_C"/>
    <property type="match status" value="1"/>
</dbReference>
<evidence type="ECO:0000313" key="3">
    <source>
        <dbReference type="EMBL" id="MCK9684685.1"/>
    </source>
</evidence>
<keyword evidence="3" id="KW-0966">Cell projection</keyword>
<dbReference type="EMBL" id="JAJLJH010000001">
    <property type="protein sequence ID" value="MCK9684685.1"/>
    <property type="molecule type" value="Genomic_DNA"/>
</dbReference>
<evidence type="ECO:0000313" key="4">
    <source>
        <dbReference type="Proteomes" id="UP001139353"/>
    </source>
</evidence>
<feature type="region of interest" description="Disordered" evidence="1">
    <location>
        <begin position="1"/>
        <end position="42"/>
    </location>
</feature>
<dbReference type="RefSeq" id="WP_275680712.1">
    <property type="nucleotide sequence ID" value="NZ_JAJLJH010000001.1"/>
</dbReference>
<evidence type="ECO:0000256" key="1">
    <source>
        <dbReference type="SAM" id="MobiDB-lite"/>
    </source>
</evidence>
<gene>
    <name evidence="3" type="ORF">LPC04_03075</name>
</gene>
<feature type="compositionally biased region" description="Basic residues" evidence="1">
    <location>
        <begin position="9"/>
        <end position="25"/>
    </location>
</feature>
<feature type="compositionally biased region" description="Basic and acidic residues" evidence="1">
    <location>
        <begin position="59"/>
        <end position="82"/>
    </location>
</feature>
<dbReference type="PANTHER" id="PTHR37533">
    <property type="entry name" value="FLAGELLAR HOOK-LENGTH CONTROL PROTEIN"/>
    <property type="match status" value="1"/>
</dbReference>
<dbReference type="Pfam" id="PF02120">
    <property type="entry name" value="Flg_hook"/>
    <property type="match status" value="1"/>
</dbReference>
<feature type="compositionally biased region" description="Low complexity" evidence="1">
    <location>
        <begin position="107"/>
        <end position="121"/>
    </location>
</feature>
<dbReference type="Gene3D" id="3.30.750.140">
    <property type="match status" value="1"/>
</dbReference>
<dbReference type="InterPro" id="IPR038610">
    <property type="entry name" value="FliK-like_C_sf"/>
</dbReference>
<keyword evidence="3" id="KW-0282">Flagellum</keyword>
<accession>A0A9X1YH06</accession>
<dbReference type="Proteomes" id="UP001139353">
    <property type="component" value="Unassembled WGS sequence"/>
</dbReference>